<dbReference type="EMBL" id="LRGB01001579">
    <property type="protein sequence ID" value="KZS11569.1"/>
    <property type="molecule type" value="Genomic_DNA"/>
</dbReference>
<sequence>MVPLSTESTNDYVIAAHSMPVVGNVNRFVPRKQNCNIPKGYERV</sequence>
<protein>
    <submittedName>
        <fullName evidence="1">Uncharacterized protein</fullName>
    </submittedName>
</protein>
<evidence type="ECO:0000313" key="2">
    <source>
        <dbReference type="Proteomes" id="UP000076858"/>
    </source>
</evidence>
<accession>A0A164UQ19</accession>
<keyword evidence="2" id="KW-1185">Reference proteome</keyword>
<evidence type="ECO:0000313" key="1">
    <source>
        <dbReference type="EMBL" id="KZS11569.1"/>
    </source>
</evidence>
<reference evidence="1 2" key="1">
    <citation type="submission" date="2016-03" db="EMBL/GenBank/DDBJ databases">
        <title>EvidentialGene: Evidence-directed Construction of Genes on Genomes.</title>
        <authorList>
            <person name="Gilbert D.G."/>
            <person name="Choi J.-H."/>
            <person name="Mockaitis K."/>
            <person name="Colbourne J."/>
            <person name="Pfrender M."/>
        </authorList>
    </citation>
    <scope>NUCLEOTIDE SEQUENCE [LARGE SCALE GENOMIC DNA]</scope>
    <source>
        <strain evidence="1 2">Xinb3</strain>
        <tissue evidence="1">Complete organism</tissue>
    </source>
</reference>
<gene>
    <name evidence="1" type="ORF">APZ42_023738</name>
</gene>
<proteinExistence type="predicted"/>
<comment type="caution">
    <text evidence="1">The sequence shown here is derived from an EMBL/GenBank/DDBJ whole genome shotgun (WGS) entry which is preliminary data.</text>
</comment>
<dbReference type="AlphaFoldDB" id="A0A164UQ19"/>
<dbReference type="Proteomes" id="UP000076858">
    <property type="component" value="Unassembled WGS sequence"/>
</dbReference>
<name>A0A164UQ19_9CRUS</name>
<organism evidence="1 2">
    <name type="scientific">Daphnia magna</name>
    <dbReference type="NCBI Taxonomy" id="35525"/>
    <lineage>
        <taxon>Eukaryota</taxon>
        <taxon>Metazoa</taxon>
        <taxon>Ecdysozoa</taxon>
        <taxon>Arthropoda</taxon>
        <taxon>Crustacea</taxon>
        <taxon>Branchiopoda</taxon>
        <taxon>Diplostraca</taxon>
        <taxon>Cladocera</taxon>
        <taxon>Anomopoda</taxon>
        <taxon>Daphniidae</taxon>
        <taxon>Daphnia</taxon>
    </lineage>
</organism>